<organism evidence="13 14">
    <name type="scientific">Methanococcoides methylutens</name>
    <dbReference type="NCBI Taxonomy" id="2226"/>
    <lineage>
        <taxon>Archaea</taxon>
        <taxon>Methanobacteriati</taxon>
        <taxon>Methanobacteriota</taxon>
        <taxon>Stenosarchaea group</taxon>
        <taxon>Methanomicrobia</taxon>
        <taxon>Methanosarcinales</taxon>
        <taxon>Methanosarcinaceae</taxon>
        <taxon>Methanococcoides</taxon>
    </lineage>
</organism>
<dbReference type="GO" id="GO:0046872">
    <property type="term" value="F:metal ion binding"/>
    <property type="evidence" value="ECO:0007669"/>
    <property type="project" value="UniProtKB-KW"/>
</dbReference>
<sequence>MYTNMKTSNDLLTDKFGRTVKSLRISLTNRCNLDCIYCHSEGDEGSRNEMTVGMISDIVTTAAKFGVNKVKFSGGEPLVRKDFEEILRALPELKDVSVTTNGVLLKDRAYALKEAGLDRVNVSLDTLDPEKYAYITHGKPENLNDVLEGINAAIDAGLTPVKINMVLLKGINENEIDEMLDFVRTHKGDLVLQIIQVMDFREGAQYNLDAEEIEKDLERRADTTRMRKMHHRKSYIIDGAEVEFVRPIDNAEFCANCNRLRITADGKLKPCLLVNDNLIDFSNADPEDLPELLRASIERRIPFYRDSKERRIIEKKTIIGDQ</sequence>
<feature type="binding site" evidence="11">
    <location>
        <position position="35"/>
    </location>
    <ligand>
        <name>[4Fe-4S] cluster</name>
        <dbReference type="ChEBI" id="CHEBI:49883"/>
        <label>1</label>
        <note>4Fe-4S-S-AdoMet</note>
    </ligand>
</feature>
<keyword evidence="6 11" id="KW-0411">Iron-sulfur</keyword>
<gene>
    <name evidence="11" type="primary">moaA</name>
    <name evidence="13" type="ORF">LI82_04555</name>
</gene>
<dbReference type="GO" id="GO:0005525">
    <property type="term" value="F:GTP binding"/>
    <property type="evidence" value="ECO:0007669"/>
    <property type="project" value="UniProtKB-UniRule"/>
</dbReference>
<evidence type="ECO:0000256" key="4">
    <source>
        <dbReference type="ARBA" id="ARBA00022741"/>
    </source>
</evidence>
<dbReference type="PANTHER" id="PTHR22960">
    <property type="entry name" value="MOLYBDOPTERIN COFACTOR SYNTHESIS PROTEIN A"/>
    <property type="match status" value="1"/>
</dbReference>
<dbReference type="InterPro" id="IPR010505">
    <property type="entry name" value="MoaA_twitch"/>
</dbReference>
<dbReference type="SFLD" id="SFLDG01067">
    <property type="entry name" value="SPASM/twitch_domain_containing"/>
    <property type="match status" value="1"/>
</dbReference>
<protein>
    <recommendedName>
        <fullName evidence="11">Probable GTP 3',8-cyclase</fullName>
        <ecNumber evidence="11">4.1.99.22</ecNumber>
    </recommendedName>
    <alternativeName>
        <fullName evidence="11">Molybdenum cofactor biosynthesis protein A</fullName>
    </alternativeName>
</protein>
<dbReference type="InterPro" id="IPR013485">
    <property type="entry name" value="MoaA_arc"/>
</dbReference>
<evidence type="ECO:0000256" key="3">
    <source>
        <dbReference type="ARBA" id="ARBA00022723"/>
    </source>
</evidence>
<feature type="binding site" evidence="11">
    <location>
        <position position="71"/>
    </location>
    <ligand>
        <name>GTP</name>
        <dbReference type="ChEBI" id="CHEBI:37565"/>
    </ligand>
</feature>
<feature type="binding site" evidence="11">
    <location>
        <position position="37"/>
    </location>
    <ligand>
        <name>S-adenosyl-L-methionine</name>
        <dbReference type="ChEBI" id="CHEBI:59789"/>
    </ligand>
</feature>
<dbReference type="GO" id="GO:0061799">
    <property type="term" value="F:cyclic pyranopterin monophosphate synthase activity"/>
    <property type="evidence" value="ECO:0007669"/>
    <property type="project" value="TreeGrafter"/>
</dbReference>
<dbReference type="PROSITE" id="PS51918">
    <property type="entry name" value="RADICAL_SAM"/>
    <property type="match status" value="1"/>
</dbReference>
<dbReference type="InterPro" id="IPR000385">
    <property type="entry name" value="MoaA_NifB_PqqE_Fe-S-bd_CS"/>
</dbReference>
<feature type="domain" description="Radical SAM core" evidence="12">
    <location>
        <begin position="15"/>
        <end position="233"/>
    </location>
</feature>
<evidence type="ECO:0000313" key="13">
    <source>
        <dbReference type="EMBL" id="KGK99291.1"/>
    </source>
</evidence>
<comment type="cofactor">
    <cofactor evidence="11">
        <name>[4Fe-4S] cluster</name>
        <dbReference type="ChEBI" id="CHEBI:49883"/>
    </cofactor>
    <text evidence="11">Binds 2 [4Fe-4S] clusters. Binds 1 [4Fe-4S] cluster coordinated with 3 cysteines and an exchangeable S-adenosyl-L-methionine and 1 [4Fe-4S] cluster coordinated with 3 cysteines and the GTP-derived substrate.</text>
</comment>
<dbReference type="GO" id="GO:0051539">
    <property type="term" value="F:4 iron, 4 sulfur cluster binding"/>
    <property type="evidence" value="ECO:0007669"/>
    <property type="project" value="UniProtKB-UniRule"/>
</dbReference>
<evidence type="ECO:0000256" key="1">
    <source>
        <dbReference type="ARBA" id="ARBA00022485"/>
    </source>
</evidence>
<feature type="binding site" evidence="11">
    <location>
        <position position="254"/>
    </location>
    <ligand>
        <name>[4Fe-4S] cluster</name>
        <dbReference type="ChEBI" id="CHEBI:49883"/>
        <label>2</label>
        <note>4Fe-4S-substrate</note>
    </ligand>
</feature>
<evidence type="ECO:0000256" key="9">
    <source>
        <dbReference type="ARBA" id="ARBA00023239"/>
    </source>
</evidence>
<evidence type="ECO:0000256" key="6">
    <source>
        <dbReference type="ARBA" id="ARBA00023014"/>
    </source>
</evidence>
<dbReference type="UniPathway" id="UPA00344"/>
<comment type="function">
    <text evidence="11">Catalyzes the cyclization of GTP to (8S)-3',8-cyclo-7,8-dihydroguanosine 5'-triphosphate.</text>
</comment>
<dbReference type="NCBIfam" id="TIGR02668">
    <property type="entry name" value="moaA_archaeal"/>
    <property type="match status" value="1"/>
</dbReference>
<dbReference type="InterPro" id="IPR013785">
    <property type="entry name" value="Aldolase_TIM"/>
</dbReference>
<keyword evidence="1 11" id="KW-0004">4Fe-4S</keyword>
<dbReference type="NCBIfam" id="NF001199">
    <property type="entry name" value="PRK00164.2-1"/>
    <property type="match status" value="1"/>
</dbReference>
<dbReference type="EC" id="4.1.99.22" evidence="11"/>
<dbReference type="InterPro" id="IPR050105">
    <property type="entry name" value="MoCo_biosynth_MoaA/MoaC"/>
</dbReference>
<keyword evidence="14" id="KW-1185">Reference proteome</keyword>
<feature type="binding site" evidence="11">
    <location>
        <position position="123"/>
    </location>
    <ligand>
        <name>S-adenosyl-L-methionine</name>
        <dbReference type="ChEBI" id="CHEBI:59789"/>
    </ligand>
</feature>
<dbReference type="GO" id="GO:0006777">
    <property type="term" value="P:Mo-molybdopterin cofactor biosynthetic process"/>
    <property type="evidence" value="ECO:0007669"/>
    <property type="project" value="UniProtKB-UniRule"/>
</dbReference>
<evidence type="ECO:0000313" key="14">
    <source>
        <dbReference type="Proteomes" id="UP000029859"/>
    </source>
</evidence>
<dbReference type="GO" id="GO:0061798">
    <property type="term" value="F:GTP 3',8'-cyclase activity"/>
    <property type="evidence" value="ECO:0007669"/>
    <property type="project" value="UniProtKB-UniRule"/>
</dbReference>
<keyword evidence="9 11" id="KW-0456">Lyase</keyword>
<feature type="binding site" evidence="11">
    <location>
        <position position="31"/>
    </location>
    <ligand>
        <name>[4Fe-4S] cluster</name>
        <dbReference type="ChEBI" id="CHEBI:49883"/>
        <label>1</label>
        <note>4Fe-4S-S-AdoMet</note>
    </ligand>
</feature>
<feature type="binding site" evidence="11">
    <location>
        <position position="257"/>
    </location>
    <ligand>
        <name>[4Fe-4S] cluster</name>
        <dbReference type="ChEBI" id="CHEBI:49883"/>
        <label>2</label>
        <note>4Fe-4S-substrate</note>
    </ligand>
</feature>
<dbReference type="InterPro" id="IPR058240">
    <property type="entry name" value="rSAM_sf"/>
</dbReference>
<evidence type="ECO:0000256" key="11">
    <source>
        <dbReference type="HAMAP-Rule" id="MF_01225"/>
    </source>
</evidence>
<keyword evidence="4 11" id="KW-0547">Nucleotide-binding</keyword>
<feature type="binding site" evidence="11">
    <location>
        <position position="162"/>
    </location>
    <ligand>
        <name>GTP</name>
        <dbReference type="ChEBI" id="CHEBI:37565"/>
    </ligand>
</feature>
<dbReference type="AlphaFoldDB" id="A0A099T511"/>
<dbReference type="SFLD" id="SFLDG01386">
    <property type="entry name" value="main_SPASM_domain-containing"/>
    <property type="match status" value="1"/>
</dbReference>
<comment type="caution">
    <text evidence="11">Lacks conserved residue(s) required for the propagation of feature annotation.</text>
</comment>
<feature type="binding site" evidence="11">
    <location>
        <position position="75"/>
    </location>
    <ligand>
        <name>S-adenosyl-L-methionine</name>
        <dbReference type="ChEBI" id="CHEBI:59789"/>
    </ligand>
</feature>
<name>A0A099T511_METMT</name>
<feature type="binding site" evidence="11">
    <location>
        <position position="99"/>
    </location>
    <ligand>
        <name>GTP</name>
        <dbReference type="ChEBI" id="CHEBI:37565"/>
    </ligand>
</feature>
<dbReference type="CDD" id="cd21117">
    <property type="entry name" value="Twitch_MoaA"/>
    <property type="match status" value="1"/>
</dbReference>
<evidence type="ECO:0000256" key="2">
    <source>
        <dbReference type="ARBA" id="ARBA00022691"/>
    </source>
</evidence>
<accession>A0A099T511</accession>
<evidence type="ECO:0000256" key="10">
    <source>
        <dbReference type="ARBA" id="ARBA00048697"/>
    </source>
</evidence>
<dbReference type="Pfam" id="PF06463">
    <property type="entry name" value="Mob_synth_C"/>
    <property type="match status" value="1"/>
</dbReference>
<keyword evidence="7 11" id="KW-0342">GTP-binding</keyword>
<evidence type="ECO:0000256" key="8">
    <source>
        <dbReference type="ARBA" id="ARBA00023150"/>
    </source>
</evidence>
<dbReference type="SUPFAM" id="SSF102114">
    <property type="entry name" value="Radical SAM enzymes"/>
    <property type="match status" value="1"/>
</dbReference>
<keyword evidence="2 11" id="KW-0949">S-adenosyl-L-methionine</keyword>
<dbReference type="SMART" id="SM00729">
    <property type="entry name" value="Elp3"/>
    <property type="match status" value="1"/>
</dbReference>
<dbReference type="SFLD" id="SFLDS00029">
    <property type="entry name" value="Radical_SAM"/>
    <property type="match status" value="1"/>
</dbReference>
<dbReference type="SFLD" id="SFLDG01383">
    <property type="entry name" value="cyclic_pyranopterin_phosphate"/>
    <property type="match status" value="1"/>
</dbReference>
<dbReference type="InterPro" id="IPR040064">
    <property type="entry name" value="MoaA-like"/>
</dbReference>
<dbReference type="EMBL" id="JRHO01000009">
    <property type="protein sequence ID" value="KGK99291.1"/>
    <property type="molecule type" value="Genomic_DNA"/>
</dbReference>
<reference evidence="13 14" key="1">
    <citation type="submission" date="2014-09" db="EMBL/GenBank/DDBJ databases">
        <title>Draft genome sequence of an obligately methylotrophic methanogen, Methanococcoides methylutens, isolated from marine sediment.</title>
        <authorList>
            <person name="Guan Y."/>
            <person name="Ngugi D.K."/>
            <person name="Blom J."/>
            <person name="Ali S."/>
            <person name="Ferry J.G."/>
            <person name="Stingl U."/>
        </authorList>
    </citation>
    <scope>NUCLEOTIDE SEQUENCE [LARGE SCALE GENOMIC DNA]</scope>
    <source>
        <strain evidence="13 14">DSM 2657</strain>
    </source>
</reference>
<dbReference type="PANTHER" id="PTHR22960:SF0">
    <property type="entry name" value="MOLYBDENUM COFACTOR BIOSYNTHESIS PROTEIN 1"/>
    <property type="match status" value="1"/>
</dbReference>
<dbReference type="HAMAP" id="MF_01225_A">
    <property type="entry name" value="MoaA_A"/>
    <property type="match status" value="1"/>
</dbReference>
<dbReference type="GO" id="GO:1904047">
    <property type="term" value="F:S-adenosyl-L-methionine binding"/>
    <property type="evidence" value="ECO:0007669"/>
    <property type="project" value="UniProtKB-UniRule"/>
</dbReference>
<keyword evidence="5 11" id="KW-0408">Iron</keyword>
<comment type="similarity">
    <text evidence="11">Belongs to the radical SAM superfamily. MoaA family.</text>
</comment>
<dbReference type="Pfam" id="PF04055">
    <property type="entry name" value="Radical_SAM"/>
    <property type="match status" value="1"/>
</dbReference>
<comment type="catalytic activity">
    <reaction evidence="10 11">
        <text>GTP + AH2 + S-adenosyl-L-methionine = (8S)-3',8-cyclo-7,8-dihydroguanosine 5'-triphosphate + 5'-deoxyadenosine + L-methionine + A + H(+)</text>
        <dbReference type="Rhea" id="RHEA:49576"/>
        <dbReference type="ChEBI" id="CHEBI:13193"/>
        <dbReference type="ChEBI" id="CHEBI:15378"/>
        <dbReference type="ChEBI" id="CHEBI:17319"/>
        <dbReference type="ChEBI" id="CHEBI:17499"/>
        <dbReference type="ChEBI" id="CHEBI:37565"/>
        <dbReference type="ChEBI" id="CHEBI:57844"/>
        <dbReference type="ChEBI" id="CHEBI:59789"/>
        <dbReference type="ChEBI" id="CHEBI:131766"/>
        <dbReference type="EC" id="4.1.99.22"/>
    </reaction>
</comment>
<dbReference type="Gene3D" id="3.20.20.70">
    <property type="entry name" value="Aldolase class I"/>
    <property type="match status" value="1"/>
</dbReference>
<comment type="caution">
    <text evidence="13">The sequence shown here is derived from an EMBL/GenBank/DDBJ whole genome shotgun (WGS) entry which is preliminary data.</text>
</comment>
<feature type="binding site" evidence="11">
    <location>
        <begin position="259"/>
        <end position="261"/>
    </location>
    <ligand>
        <name>GTP</name>
        <dbReference type="ChEBI" id="CHEBI:37565"/>
    </ligand>
</feature>
<evidence type="ECO:0000256" key="5">
    <source>
        <dbReference type="ARBA" id="ARBA00023004"/>
    </source>
</evidence>
<dbReference type="CDD" id="cd01335">
    <property type="entry name" value="Radical_SAM"/>
    <property type="match status" value="1"/>
</dbReference>
<dbReference type="Proteomes" id="UP000029859">
    <property type="component" value="Unassembled WGS sequence"/>
</dbReference>
<evidence type="ECO:0000259" key="12">
    <source>
        <dbReference type="PROSITE" id="PS51918"/>
    </source>
</evidence>
<dbReference type="PROSITE" id="PS01305">
    <property type="entry name" value="MOAA_NIFB_PQQE"/>
    <property type="match status" value="1"/>
</dbReference>
<keyword evidence="3 11" id="KW-0479">Metal-binding</keyword>
<proteinExistence type="inferred from homology"/>
<feature type="binding site" evidence="11">
    <location>
        <position position="271"/>
    </location>
    <ligand>
        <name>[4Fe-4S] cluster</name>
        <dbReference type="ChEBI" id="CHEBI:49883"/>
        <label>2</label>
        <note>4Fe-4S-substrate</note>
    </ligand>
</feature>
<dbReference type="InterPro" id="IPR007197">
    <property type="entry name" value="rSAM"/>
</dbReference>
<dbReference type="InterPro" id="IPR006638">
    <property type="entry name" value="Elp3/MiaA/NifB-like_rSAM"/>
</dbReference>
<feature type="binding site" evidence="11">
    <location>
        <position position="38"/>
    </location>
    <ligand>
        <name>[4Fe-4S] cluster</name>
        <dbReference type="ChEBI" id="CHEBI:49883"/>
        <label>1</label>
        <note>4Fe-4S-S-AdoMet</note>
    </ligand>
</feature>
<keyword evidence="8 11" id="KW-0501">Molybdenum cofactor biosynthesis</keyword>
<comment type="pathway">
    <text evidence="11">Cofactor biosynthesis; molybdopterin biosynthesis.</text>
</comment>
<feature type="binding site" evidence="11">
    <location>
        <position position="24"/>
    </location>
    <ligand>
        <name>GTP</name>
        <dbReference type="ChEBI" id="CHEBI:37565"/>
    </ligand>
</feature>
<evidence type="ECO:0000256" key="7">
    <source>
        <dbReference type="ARBA" id="ARBA00023134"/>
    </source>
</evidence>